<dbReference type="CDD" id="cd00082">
    <property type="entry name" value="HisKA"/>
    <property type="match status" value="1"/>
</dbReference>
<evidence type="ECO:0000313" key="18">
    <source>
        <dbReference type="EMBL" id="ANN78869.1"/>
    </source>
</evidence>
<keyword evidence="7 14" id="KW-0812">Transmembrane</keyword>
<dbReference type="SUPFAM" id="SSF55874">
    <property type="entry name" value="ATPase domain of HSP90 chaperone/DNA topoisomerase II/histidine kinase"/>
    <property type="match status" value="1"/>
</dbReference>
<keyword evidence="4" id="KW-1003">Cell membrane</keyword>
<evidence type="ECO:0000256" key="13">
    <source>
        <dbReference type="ARBA" id="ARBA00023136"/>
    </source>
</evidence>
<evidence type="ECO:0000256" key="9">
    <source>
        <dbReference type="ARBA" id="ARBA00022777"/>
    </source>
</evidence>
<dbReference type="SMART" id="SM00388">
    <property type="entry name" value="HisKA"/>
    <property type="match status" value="1"/>
</dbReference>
<organism evidence="18 19">
    <name type="scientific">Bordetella flabilis</name>
    <dbReference type="NCBI Taxonomy" id="463014"/>
    <lineage>
        <taxon>Bacteria</taxon>
        <taxon>Pseudomonadati</taxon>
        <taxon>Pseudomonadota</taxon>
        <taxon>Betaproteobacteria</taxon>
        <taxon>Burkholderiales</taxon>
        <taxon>Alcaligenaceae</taxon>
        <taxon>Bordetella</taxon>
    </lineage>
</organism>
<dbReference type="Proteomes" id="UP000091926">
    <property type="component" value="Chromosome"/>
</dbReference>
<dbReference type="PROSITE" id="PS51257">
    <property type="entry name" value="PROKAR_LIPOPROTEIN"/>
    <property type="match status" value="1"/>
</dbReference>
<dbReference type="EC" id="2.7.13.3" evidence="3"/>
<keyword evidence="11 14" id="KW-1133">Transmembrane helix</keyword>
<dbReference type="EMBL" id="CP016172">
    <property type="protein sequence ID" value="ANN78869.1"/>
    <property type="molecule type" value="Genomic_DNA"/>
</dbReference>
<dbReference type="PANTHER" id="PTHR45436">
    <property type="entry name" value="SENSOR HISTIDINE KINASE YKOH"/>
    <property type="match status" value="1"/>
</dbReference>
<comment type="subcellular location">
    <subcellularLocation>
        <location evidence="2">Cell membrane</location>
    </subcellularLocation>
</comment>
<evidence type="ECO:0000256" key="5">
    <source>
        <dbReference type="ARBA" id="ARBA00022553"/>
    </source>
</evidence>
<dbReference type="InterPro" id="IPR003661">
    <property type="entry name" value="HisK_dim/P_dom"/>
</dbReference>
<dbReference type="InterPro" id="IPR004358">
    <property type="entry name" value="Sig_transdc_His_kin-like_C"/>
</dbReference>
<keyword evidence="6" id="KW-0808">Transferase</keyword>
<evidence type="ECO:0000256" key="8">
    <source>
        <dbReference type="ARBA" id="ARBA00022741"/>
    </source>
</evidence>
<keyword evidence="8" id="KW-0547">Nucleotide-binding</keyword>
<dbReference type="OrthoDB" id="9804645at2"/>
<dbReference type="InterPro" id="IPR050428">
    <property type="entry name" value="TCS_sensor_his_kinase"/>
</dbReference>
<keyword evidence="9 18" id="KW-0418">Kinase</keyword>
<dbReference type="Pfam" id="PF02518">
    <property type="entry name" value="HATPase_c"/>
    <property type="match status" value="1"/>
</dbReference>
<evidence type="ECO:0000256" key="12">
    <source>
        <dbReference type="ARBA" id="ARBA00023012"/>
    </source>
</evidence>
<keyword evidence="15" id="KW-0732">Signal</keyword>
<evidence type="ECO:0000256" key="15">
    <source>
        <dbReference type="SAM" id="SignalP"/>
    </source>
</evidence>
<evidence type="ECO:0000313" key="19">
    <source>
        <dbReference type="Proteomes" id="UP000091926"/>
    </source>
</evidence>
<evidence type="ECO:0000256" key="2">
    <source>
        <dbReference type="ARBA" id="ARBA00004236"/>
    </source>
</evidence>
<dbReference type="InterPro" id="IPR005467">
    <property type="entry name" value="His_kinase_dom"/>
</dbReference>
<dbReference type="SUPFAM" id="SSF47384">
    <property type="entry name" value="Homodimeric domain of signal transducing histidine kinase"/>
    <property type="match status" value="1"/>
</dbReference>
<dbReference type="FunFam" id="1.10.287.130:FF:000008">
    <property type="entry name" value="Two-component sensor histidine kinase"/>
    <property type="match status" value="1"/>
</dbReference>
<dbReference type="STRING" id="463014.BAU07_18645"/>
<dbReference type="AlphaFoldDB" id="A0A193GHW7"/>
<evidence type="ECO:0000259" key="17">
    <source>
        <dbReference type="PROSITE" id="PS50885"/>
    </source>
</evidence>
<dbReference type="Gene3D" id="1.10.287.130">
    <property type="match status" value="1"/>
</dbReference>
<evidence type="ECO:0000256" key="6">
    <source>
        <dbReference type="ARBA" id="ARBA00022679"/>
    </source>
</evidence>
<feature type="transmembrane region" description="Helical" evidence="14">
    <location>
        <begin position="180"/>
        <end position="201"/>
    </location>
</feature>
<feature type="signal peptide" evidence="15">
    <location>
        <begin position="1"/>
        <end position="26"/>
    </location>
</feature>
<evidence type="ECO:0000259" key="16">
    <source>
        <dbReference type="PROSITE" id="PS50109"/>
    </source>
</evidence>
<evidence type="ECO:0000256" key="10">
    <source>
        <dbReference type="ARBA" id="ARBA00022840"/>
    </source>
</evidence>
<dbReference type="GO" id="GO:0005886">
    <property type="term" value="C:plasma membrane"/>
    <property type="evidence" value="ECO:0007669"/>
    <property type="project" value="UniProtKB-SubCell"/>
</dbReference>
<dbReference type="PANTHER" id="PTHR45436:SF5">
    <property type="entry name" value="SENSOR HISTIDINE KINASE TRCS"/>
    <property type="match status" value="1"/>
</dbReference>
<evidence type="ECO:0000256" key="11">
    <source>
        <dbReference type="ARBA" id="ARBA00022989"/>
    </source>
</evidence>
<protein>
    <recommendedName>
        <fullName evidence="3">histidine kinase</fullName>
        <ecNumber evidence="3">2.7.13.3</ecNumber>
    </recommendedName>
</protein>
<name>A0A193GHW7_9BORD</name>
<dbReference type="PROSITE" id="PS50109">
    <property type="entry name" value="HIS_KIN"/>
    <property type="match status" value="1"/>
</dbReference>
<dbReference type="Gene3D" id="6.10.340.10">
    <property type="match status" value="1"/>
</dbReference>
<dbReference type="CDD" id="cd00075">
    <property type="entry name" value="HATPase"/>
    <property type="match status" value="1"/>
</dbReference>
<feature type="domain" description="Histidine kinase" evidence="16">
    <location>
        <begin position="276"/>
        <end position="492"/>
    </location>
</feature>
<dbReference type="Pfam" id="PF00512">
    <property type="entry name" value="HisKA"/>
    <property type="match status" value="1"/>
</dbReference>
<dbReference type="Pfam" id="PF00672">
    <property type="entry name" value="HAMP"/>
    <property type="match status" value="1"/>
</dbReference>
<keyword evidence="13 14" id="KW-0472">Membrane</keyword>
<feature type="domain" description="HAMP" evidence="17">
    <location>
        <begin position="199"/>
        <end position="261"/>
    </location>
</feature>
<dbReference type="InterPro" id="IPR036890">
    <property type="entry name" value="HATPase_C_sf"/>
</dbReference>
<accession>A0A193GHW7</accession>
<keyword evidence="10" id="KW-0067">ATP-binding</keyword>
<dbReference type="InterPro" id="IPR003594">
    <property type="entry name" value="HATPase_dom"/>
</dbReference>
<keyword evidence="5" id="KW-0597">Phosphoprotein</keyword>
<evidence type="ECO:0000256" key="4">
    <source>
        <dbReference type="ARBA" id="ARBA00022475"/>
    </source>
</evidence>
<dbReference type="RefSeq" id="WP_066660718.1">
    <property type="nucleotide sequence ID" value="NZ_CBCSCL010000012.1"/>
</dbReference>
<dbReference type="PROSITE" id="PS50885">
    <property type="entry name" value="HAMP"/>
    <property type="match status" value="1"/>
</dbReference>
<gene>
    <name evidence="18" type="ORF">BAU07_18645</name>
</gene>
<dbReference type="KEGG" id="bfz:BAU07_18645"/>
<dbReference type="GO" id="GO:0000155">
    <property type="term" value="F:phosphorelay sensor kinase activity"/>
    <property type="evidence" value="ECO:0007669"/>
    <property type="project" value="InterPro"/>
</dbReference>
<feature type="chain" id="PRO_5008258990" description="histidine kinase" evidence="15">
    <location>
        <begin position="27"/>
        <end position="512"/>
    </location>
</feature>
<comment type="catalytic activity">
    <reaction evidence="1">
        <text>ATP + protein L-histidine = ADP + protein N-phospho-L-histidine.</text>
        <dbReference type="EC" id="2.7.13.3"/>
    </reaction>
</comment>
<dbReference type="SMART" id="SM00387">
    <property type="entry name" value="HATPase_c"/>
    <property type="match status" value="1"/>
</dbReference>
<reference evidence="18 19" key="1">
    <citation type="submission" date="2016-06" db="EMBL/GenBank/DDBJ databases">
        <title>Complete genome sequences of Bordetella bronchialis and Bordetella flabilis.</title>
        <authorList>
            <person name="LiPuma J.J."/>
            <person name="Spilker T."/>
        </authorList>
    </citation>
    <scope>NUCLEOTIDE SEQUENCE [LARGE SCALE GENOMIC DNA]</scope>
    <source>
        <strain evidence="18 19">AU10664</strain>
    </source>
</reference>
<dbReference type="InterPro" id="IPR003660">
    <property type="entry name" value="HAMP_dom"/>
</dbReference>
<evidence type="ECO:0000256" key="1">
    <source>
        <dbReference type="ARBA" id="ARBA00000085"/>
    </source>
</evidence>
<evidence type="ECO:0000256" key="7">
    <source>
        <dbReference type="ARBA" id="ARBA00022692"/>
    </source>
</evidence>
<dbReference type="PRINTS" id="PR00344">
    <property type="entry name" value="BCTRLSENSOR"/>
</dbReference>
<keyword evidence="19" id="KW-1185">Reference proteome</keyword>
<dbReference type="GO" id="GO:0005524">
    <property type="term" value="F:ATP binding"/>
    <property type="evidence" value="ECO:0007669"/>
    <property type="project" value="UniProtKB-KW"/>
</dbReference>
<evidence type="ECO:0000256" key="14">
    <source>
        <dbReference type="SAM" id="Phobius"/>
    </source>
</evidence>
<evidence type="ECO:0000256" key="3">
    <source>
        <dbReference type="ARBA" id="ARBA00012438"/>
    </source>
</evidence>
<keyword evidence="12" id="KW-0902">Two-component regulatory system</keyword>
<sequence>MRLLSLSQRLSLVFALLLLACSGASAWLQINANRLREEETVQRLSSGLAQHIADSAPLMDAGGLRPEAVRELFDKLMAVNPSVEVYLLAPDGRIIGDAAPSGHIKRDRVDIAPVRRLLAGAPMPIFGDDPRSDSGRKVFNAAPLKVEGQERGYVYVVLQGEARDALAANLAANAVMRTTLWSMALVALSCLIAGLVAFALITRPLRRLTAIVRTFDGNEGAATATLQAAPMAAMPPPGGDEIGVLEQAFRQMAARIAEQWRELNRQDQQRRELVANISHDLRTPLTSMHGYLETLLVKADTLDSDERRRYLEIALGQSRKVGRLAQSLFELARLESGLIQPDREIFVLPDLVQDVFQKFELAAEARGVQLSAHFDRDLPAVEADVGMIERVLTNLLDNAIRHSPPGGTVDVRMASAGGLVMVTIADDGPGIPEPLQAGLFTRASVWRADRAQTGGLGLLTVHRILALHACAIRLVAGVRRGAAFEFDLPVAQAASPDEQGRGRPGAPAPALD</sequence>
<dbReference type="InterPro" id="IPR036097">
    <property type="entry name" value="HisK_dim/P_sf"/>
</dbReference>
<proteinExistence type="predicted"/>
<dbReference type="CDD" id="cd06225">
    <property type="entry name" value="HAMP"/>
    <property type="match status" value="1"/>
</dbReference>
<dbReference type="Gene3D" id="3.30.565.10">
    <property type="entry name" value="Histidine kinase-like ATPase, C-terminal domain"/>
    <property type="match status" value="1"/>
</dbReference>